<sequence>MLGVDILDKWMWRLDPSRG</sequence>
<keyword evidence="2" id="KW-1185">Reference proteome</keyword>
<accession>A0A392RVK6</accession>
<proteinExistence type="predicted"/>
<evidence type="ECO:0000313" key="2">
    <source>
        <dbReference type="Proteomes" id="UP000265520"/>
    </source>
</evidence>
<evidence type="ECO:0000313" key="1">
    <source>
        <dbReference type="EMBL" id="MCI40409.1"/>
    </source>
</evidence>
<dbReference type="AlphaFoldDB" id="A0A392RVK6"/>
<dbReference type="Proteomes" id="UP000265520">
    <property type="component" value="Unassembled WGS sequence"/>
</dbReference>
<organism evidence="1 2">
    <name type="scientific">Trifolium medium</name>
    <dbReference type="NCBI Taxonomy" id="97028"/>
    <lineage>
        <taxon>Eukaryota</taxon>
        <taxon>Viridiplantae</taxon>
        <taxon>Streptophyta</taxon>
        <taxon>Embryophyta</taxon>
        <taxon>Tracheophyta</taxon>
        <taxon>Spermatophyta</taxon>
        <taxon>Magnoliopsida</taxon>
        <taxon>eudicotyledons</taxon>
        <taxon>Gunneridae</taxon>
        <taxon>Pentapetalae</taxon>
        <taxon>rosids</taxon>
        <taxon>fabids</taxon>
        <taxon>Fabales</taxon>
        <taxon>Fabaceae</taxon>
        <taxon>Papilionoideae</taxon>
        <taxon>50 kb inversion clade</taxon>
        <taxon>NPAAA clade</taxon>
        <taxon>Hologalegina</taxon>
        <taxon>IRL clade</taxon>
        <taxon>Trifolieae</taxon>
        <taxon>Trifolium</taxon>
    </lineage>
</organism>
<reference evidence="1 2" key="1">
    <citation type="journal article" date="2018" name="Front. Plant Sci.">
        <title>Red Clover (Trifolium pratense) and Zigzag Clover (T. medium) - A Picture of Genomic Similarities and Differences.</title>
        <authorList>
            <person name="Dluhosova J."/>
            <person name="Istvanek J."/>
            <person name="Nedelnik J."/>
            <person name="Repkova J."/>
        </authorList>
    </citation>
    <scope>NUCLEOTIDE SEQUENCE [LARGE SCALE GENOMIC DNA]</scope>
    <source>
        <strain evidence="2">cv. 10/8</strain>
        <tissue evidence="1">Leaf</tissue>
    </source>
</reference>
<name>A0A392RVK6_9FABA</name>
<comment type="caution">
    <text evidence="1">The sequence shown here is derived from an EMBL/GenBank/DDBJ whole genome shotgun (WGS) entry which is preliminary data.</text>
</comment>
<protein>
    <submittedName>
        <fullName evidence="1">Uncharacterized protein</fullName>
    </submittedName>
</protein>
<dbReference type="EMBL" id="LXQA010279366">
    <property type="protein sequence ID" value="MCI40409.1"/>
    <property type="molecule type" value="Genomic_DNA"/>
</dbReference>
<feature type="non-terminal residue" evidence="1">
    <location>
        <position position="19"/>
    </location>
</feature>